<evidence type="ECO:0000256" key="1">
    <source>
        <dbReference type="ARBA" id="ARBA00022575"/>
    </source>
</evidence>
<keyword evidence="3" id="KW-0560">Oxidoreductase</keyword>
<protein>
    <submittedName>
        <fullName evidence="7">Glutathione S-transferase DHAR2-like</fullName>
    </submittedName>
</protein>
<dbReference type="InterPro" id="IPR044627">
    <property type="entry name" value="DHAR1/2/3/4"/>
</dbReference>
<comment type="similarity">
    <text evidence="4">Belongs to the GST superfamily. DHAR family.</text>
</comment>
<dbReference type="Proteomes" id="UP000594638">
    <property type="component" value="Unassembled WGS sequence"/>
</dbReference>
<dbReference type="FunFam" id="1.20.1050.10:FF:000029">
    <property type="entry name" value="Glutathione S-transferase DHAR3, chloroplastic"/>
    <property type="match status" value="1"/>
</dbReference>
<dbReference type="Gramene" id="OE9A105793T1">
    <property type="protein sequence ID" value="OE9A105793C1"/>
    <property type="gene ID" value="OE9A105793"/>
</dbReference>
<dbReference type="Gene3D" id="1.20.1050.10">
    <property type="match status" value="1"/>
</dbReference>
<dbReference type="EMBL" id="CACTIH010007248">
    <property type="protein sequence ID" value="CAA3005635.1"/>
    <property type="molecule type" value="Genomic_DNA"/>
</dbReference>
<dbReference type="AlphaFoldDB" id="A0A8S0TLK1"/>
<evidence type="ECO:0000256" key="4">
    <source>
        <dbReference type="ARBA" id="ARBA00024194"/>
    </source>
</evidence>
<accession>A0A8S0TLK1</accession>
<reference evidence="7 8" key="1">
    <citation type="submission" date="2019-12" db="EMBL/GenBank/DDBJ databases">
        <authorList>
            <person name="Alioto T."/>
            <person name="Alioto T."/>
            <person name="Gomez Garrido J."/>
        </authorList>
    </citation>
    <scope>NUCLEOTIDE SEQUENCE [LARGE SCALE GENOMIC DNA]</scope>
</reference>
<evidence type="ECO:0000313" key="7">
    <source>
        <dbReference type="EMBL" id="CAA3005635.1"/>
    </source>
</evidence>
<comment type="caution">
    <text evidence="7">The sequence shown here is derived from an EMBL/GenBank/DDBJ whole genome shotgun (WGS) entry which is preliminary data.</text>
</comment>
<keyword evidence="1" id="KW-0216">Detoxification</keyword>
<dbReference type="PANTHER" id="PTHR44420">
    <property type="entry name" value="GLUTATHIONE S-TRANSFERASE DHAR2-RELATED"/>
    <property type="match status" value="1"/>
</dbReference>
<evidence type="ECO:0000256" key="3">
    <source>
        <dbReference type="ARBA" id="ARBA00023002"/>
    </source>
</evidence>
<evidence type="ECO:0000313" key="8">
    <source>
        <dbReference type="Proteomes" id="UP000594638"/>
    </source>
</evidence>
<dbReference type="GO" id="GO:0045174">
    <property type="term" value="F:glutathione dehydrogenase (ascorbate) activity"/>
    <property type="evidence" value="ECO:0007669"/>
    <property type="project" value="UniProtKB-EC"/>
</dbReference>
<organism evidence="7 8">
    <name type="scientific">Olea europaea subsp. europaea</name>
    <dbReference type="NCBI Taxonomy" id="158383"/>
    <lineage>
        <taxon>Eukaryota</taxon>
        <taxon>Viridiplantae</taxon>
        <taxon>Streptophyta</taxon>
        <taxon>Embryophyta</taxon>
        <taxon>Tracheophyta</taxon>
        <taxon>Spermatophyta</taxon>
        <taxon>Magnoliopsida</taxon>
        <taxon>eudicotyledons</taxon>
        <taxon>Gunneridae</taxon>
        <taxon>Pentapetalae</taxon>
        <taxon>asterids</taxon>
        <taxon>lamiids</taxon>
        <taxon>Lamiales</taxon>
        <taxon>Oleaceae</taxon>
        <taxon>Oleeae</taxon>
        <taxon>Olea</taxon>
    </lineage>
</organism>
<keyword evidence="8" id="KW-1185">Reference proteome</keyword>
<comment type="catalytic activity">
    <reaction evidence="5">
        <text>RX + glutathione = an S-substituted glutathione + a halide anion + H(+)</text>
        <dbReference type="Rhea" id="RHEA:16437"/>
        <dbReference type="ChEBI" id="CHEBI:15378"/>
        <dbReference type="ChEBI" id="CHEBI:16042"/>
        <dbReference type="ChEBI" id="CHEBI:17792"/>
        <dbReference type="ChEBI" id="CHEBI:57925"/>
        <dbReference type="ChEBI" id="CHEBI:90779"/>
        <dbReference type="EC" id="2.5.1.18"/>
    </reaction>
</comment>
<proteinExistence type="inferred from homology"/>
<dbReference type="Pfam" id="PF13410">
    <property type="entry name" value="GST_C_2"/>
    <property type="match status" value="1"/>
</dbReference>
<dbReference type="SUPFAM" id="SSF47616">
    <property type="entry name" value="GST C-terminal domain-like"/>
    <property type="match status" value="1"/>
</dbReference>
<dbReference type="OrthoDB" id="1935530at2759"/>
<dbReference type="GO" id="GO:0033355">
    <property type="term" value="P:ascorbate glutathione cycle"/>
    <property type="evidence" value="ECO:0007669"/>
    <property type="project" value="InterPro"/>
</dbReference>
<evidence type="ECO:0000256" key="6">
    <source>
        <dbReference type="ARBA" id="ARBA00049544"/>
    </source>
</evidence>
<dbReference type="InterPro" id="IPR036282">
    <property type="entry name" value="Glutathione-S-Trfase_C_sf"/>
</dbReference>
<name>A0A8S0TLK1_OLEEU</name>
<dbReference type="GO" id="GO:0004364">
    <property type="term" value="F:glutathione transferase activity"/>
    <property type="evidence" value="ECO:0007669"/>
    <property type="project" value="UniProtKB-EC"/>
</dbReference>
<dbReference type="PANTHER" id="PTHR44420:SF2">
    <property type="entry name" value="GLUTATHIONE S-TRANSFERASE DHAR2-RELATED"/>
    <property type="match status" value="1"/>
</dbReference>
<evidence type="ECO:0000256" key="2">
    <source>
        <dbReference type="ARBA" id="ARBA00022679"/>
    </source>
</evidence>
<gene>
    <name evidence="7" type="ORF">OLEA9_A105793</name>
</gene>
<comment type="catalytic activity">
    <reaction evidence="6">
        <text>L-dehydroascorbate + 2 glutathione = glutathione disulfide + L-ascorbate</text>
        <dbReference type="Rhea" id="RHEA:24424"/>
        <dbReference type="ChEBI" id="CHEBI:38290"/>
        <dbReference type="ChEBI" id="CHEBI:57925"/>
        <dbReference type="ChEBI" id="CHEBI:58297"/>
        <dbReference type="ChEBI" id="CHEBI:58539"/>
        <dbReference type="EC" id="1.8.5.1"/>
    </reaction>
</comment>
<evidence type="ECO:0000256" key="5">
    <source>
        <dbReference type="ARBA" id="ARBA00047960"/>
    </source>
</evidence>
<keyword evidence="2" id="KW-0808">Transferase</keyword>
<sequence>MIKFDEKWIADSNVIVGIIEEKYPNPPLSPPEISPVGSKILPSFVKFLKRKDPDDGSELALHNELKALDEHLKAKGRYVVGENICAVDLSLAPKLYHLEVALGHFKGWTVLESLSYLHDYVKVFRFPISLSCNSVWWHKLDT</sequence>